<evidence type="ECO:0000256" key="2">
    <source>
        <dbReference type="ARBA" id="ARBA00022574"/>
    </source>
</evidence>
<feature type="repeat" description="WD" evidence="4">
    <location>
        <begin position="435"/>
        <end position="465"/>
    </location>
</feature>
<feature type="region of interest" description="Disordered" evidence="5">
    <location>
        <begin position="718"/>
        <end position="750"/>
    </location>
</feature>
<dbReference type="PANTHER" id="PTHR44129">
    <property type="entry name" value="WD REPEAT-CONTAINING PROTEIN POP1"/>
    <property type="match status" value="1"/>
</dbReference>
<dbReference type="Pfam" id="PF00400">
    <property type="entry name" value="WD40"/>
    <property type="match status" value="5"/>
</dbReference>
<evidence type="ECO:0000313" key="7">
    <source>
        <dbReference type="EMBL" id="KAK0958873.1"/>
    </source>
</evidence>
<feature type="compositionally biased region" description="Low complexity" evidence="5">
    <location>
        <begin position="729"/>
        <end position="748"/>
    </location>
</feature>
<dbReference type="InterPro" id="IPR019775">
    <property type="entry name" value="WD40_repeat_CS"/>
</dbReference>
<feature type="compositionally biased region" description="Low complexity" evidence="5">
    <location>
        <begin position="884"/>
        <end position="914"/>
    </location>
</feature>
<proteinExistence type="inferred from homology"/>
<feature type="compositionally biased region" description="Low complexity" evidence="5">
    <location>
        <begin position="786"/>
        <end position="802"/>
    </location>
</feature>
<evidence type="ECO:0000313" key="8">
    <source>
        <dbReference type="Proteomes" id="UP001175353"/>
    </source>
</evidence>
<dbReference type="SMART" id="SM00256">
    <property type="entry name" value="FBOX"/>
    <property type="match status" value="1"/>
</dbReference>
<comment type="caution">
    <text evidence="7">The sequence shown here is derived from an EMBL/GenBank/DDBJ whole genome shotgun (WGS) entry which is preliminary data.</text>
</comment>
<dbReference type="PROSITE" id="PS50181">
    <property type="entry name" value="FBOX"/>
    <property type="match status" value="1"/>
</dbReference>
<evidence type="ECO:0000256" key="3">
    <source>
        <dbReference type="ARBA" id="ARBA00022737"/>
    </source>
</evidence>
<feature type="region of interest" description="Disordered" evidence="5">
    <location>
        <begin position="242"/>
        <end position="293"/>
    </location>
</feature>
<keyword evidence="8" id="KW-1185">Reference proteome</keyword>
<dbReference type="InterPro" id="IPR036322">
    <property type="entry name" value="WD40_repeat_dom_sf"/>
</dbReference>
<feature type="repeat" description="WD" evidence="4">
    <location>
        <begin position="349"/>
        <end position="382"/>
    </location>
</feature>
<dbReference type="InterPro" id="IPR001680">
    <property type="entry name" value="WD40_rpt"/>
</dbReference>
<keyword evidence="3" id="KW-0677">Repeat</keyword>
<dbReference type="InterPro" id="IPR020472">
    <property type="entry name" value="WD40_PAC1"/>
</dbReference>
<dbReference type="InterPro" id="IPR001810">
    <property type="entry name" value="F-box_dom"/>
</dbReference>
<dbReference type="InterPro" id="IPR015943">
    <property type="entry name" value="WD40/YVTN_repeat-like_dom_sf"/>
</dbReference>
<feature type="compositionally biased region" description="Polar residues" evidence="5">
    <location>
        <begin position="273"/>
        <end position="284"/>
    </location>
</feature>
<sequence length="1015" mass="111050">MPSPVRSTNIVHPITDAHLRNPDTYAATLPLMQRNISQLDEGYSEGETRSHSDSEMTSYPDMDADTQHVLGLVLALPEEQRRLFAESIIRSLPNPDKDLLGRYCNSLTHFDPAHYLPAELMLSMLSYLEPRDLLAASSVSRAWRERGQDEKLWRSCFAREGWVLDRSKIEEFEERMQRRVKTSGQGGQKSAKELQRRSSRKRKTEEAFNESEVVPDSASLEGGDEAVREQTNQGGEVIMEGVELGPHRPHPSSRQVSSDNMGRPGMDTRRSSTESATSLTTFSPRRNHADEYRTPAEIQSNLLPGLWRPNTTQPKVSWPYLYKQRARLERNWEKGAYTMFRLPQPEHPEEGHTECVYTIQHTSSHLVSGSRDWTIRIWDLNTYRLKGKPLRGHDASVLCLQFDERPEHDLIVSGGSDAHVIIWRFSTGEVIRKMMNAHDESVLNLRFDDRYIVTCSKDKSVKVWSRRAMHRSDPLVPSFLLPLLDRGNCLHYDIKTDMFREHALLINFGPPMSGAHQAAVNAVQIHDNIIVSASGDRTVKAWNIDTGKHTRTYSGHTKGIACVQYDGRRIISGSSDNTVRIFDAQSAAEVACLTGHESLVRTVQARFGDMDTLTDEELYDEAKATDKAFFQALEAGMAMPSGSRRLSKRNAGSSRPEDVMALGTKVPPGGGGSRWAKIVSGSYDETIILWKRDRDGKWAPKQTLSMDGILRNNARRQARTLNPPPPGGWPAVPAMQAAHANAAQPAQQPGGGLGAGIAGIAAQQLLGPPANMPPGLQQALAQLQHQHALAQIQHHQQQQAHGQGHGHGRPPASAVAAAANGHPLHPTATVSNNSLHPAAAITHSPTSSSGVVALPGPAVLLPTNPSLNLLPNHPPPASHPPSAPHTHQLPLPAAILAPATTAPPSGNANPSAPTAHPPPSTTAQSALASAAAPAPAPTANPPTAQPLNPNPNPNPVAPNPTPNPHSARESNRVFKLQFDARRIVCCSQHRVIVGWDFANGEKELERVGGWCVETS</sequence>
<dbReference type="Pfam" id="PF12937">
    <property type="entry name" value="F-box-like"/>
    <property type="match status" value="1"/>
</dbReference>
<dbReference type="InterPro" id="IPR050349">
    <property type="entry name" value="WD_LIS1/nudF_dynein_reg"/>
</dbReference>
<reference evidence="7" key="1">
    <citation type="submission" date="2023-06" db="EMBL/GenBank/DDBJ databases">
        <title>Black Yeasts Isolated from many extreme environments.</title>
        <authorList>
            <person name="Coleine C."/>
            <person name="Stajich J.E."/>
            <person name="Selbmann L."/>
        </authorList>
    </citation>
    <scope>NUCLEOTIDE SEQUENCE</scope>
    <source>
        <strain evidence="7">CCFEE 5200</strain>
    </source>
</reference>
<name>A0AAN6HAS1_9PEZI</name>
<dbReference type="PRINTS" id="PR00320">
    <property type="entry name" value="GPROTEINBRPT"/>
</dbReference>
<feature type="repeat" description="WD" evidence="4">
    <location>
        <begin position="513"/>
        <end position="552"/>
    </location>
</feature>
<evidence type="ECO:0000259" key="6">
    <source>
        <dbReference type="PROSITE" id="PS50181"/>
    </source>
</evidence>
<evidence type="ECO:0000256" key="4">
    <source>
        <dbReference type="PROSITE-ProRule" id="PRU00221"/>
    </source>
</evidence>
<feature type="compositionally biased region" description="Pro residues" evidence="5">
    <location>
        <begin position="934"/>
        <end position="963"/>
    </location>
</feature>
<keyword evidence="2 4" id="KW-0853">WD repeat</keyword>
<feature type="repeat" description="WD" evidence="4">
    <location>
        <begin position="390"/>
        <end position="433"/>
    </location>
</feature>
<evidence type="ECO:0000256" key="5">
    <source>
        <dbReference type="SAM" id="MobiDB-lite"/>
    </source>
</evidence>
<organism evidence="7 8">
    <name type="scientific">Friedmanniomyces endolithicus</name>
    <dbReference type="NCBI Taxonomy" id="329885"/>
    <lineage>
        <taxon>Eukaryota</taxon>
        <taxon>Fungi</taxon>
        <taxon>Dikarya</taxon>
        <taxon>Ascomycota</taxon>
        <taxon>Pezizomycotina</taxon>
        <taxon>Dothideomycetes</taxon>
        <taxon>Dothideomycetidae</taxon>
        <taxon>Mycosphaerellales</taxon>
        <taxon>Teratosphaeriaceae</taxon>
        <taxon>Friedmanniomyces</taxon>
    </lineage>
</organism>
<dbReference type="SMART" id="SM00320">
    <property type="entry name" value="WD40"/>
    <property type="match status" value="6"/>
</dbReference>
<feature type="domain" description="F-box" evidence="6">
    <location>
        <begin position="110"/>
        <end position="156"/>
    </location>
</feature>
<accession>A0AAN6HAS1</accession>
<feature type="repeat" description="WD" evidence="4">
    <location>
        <begin position="553"/>
        <end position="592"/>
    </location>
</feature>
<dbReference type="PROSITE" id="PS50294">
    <property type="entry name" value="WD_REPEATS_REGION"/>
    <property type="match status" value="4"/>
</dbReference>
<feature type="region of interest" description="Disordered" evidence="5">
    <location>
        <begin position="176"/>
        <end position="228"/>
    </location>
</feature>
<dbReference type="SUPFAM" id="SSF81383">
    <property type="entry name" value="F-box domain"/>
    <property type="match status" value="1"/>
</dbReference>
<dbReference type="EMBL" id="JAUJLE010000367">
    <property type="protein sequence ID" value="KAK0958873.1"/>
    <property type="molecule type" value="Genomic_DNA"/>
</dbReference>
<comment type="similarity">
    <text evidence="1">Belongs to the WD repeat MET30/SCONB/SCON-2 family.</text>
</comment>
<dbReference type="SUPFAM" id="SSF50978">
    <property type="entry name" value="WD40 repeat-like"/>
    <property type="match status" value="1"/>
</dbReference>
<evidence type="ECO:0000256" key="1">
    <source>
        <dbReference type="ARBA" id="ARBA00007968"/>
    </source>
</evidence>
<feature type="region of interest" description="Disordered" evidence="5">
    <location>
        <begin position="865"/>
        <end position="968"/>
    </location>
</feature>
<dbReference type="AlphaFoldDB" id="A0AAN6HAS1"/>
<dbReference type="PROSITE" id="PS50082">
    <property type="entry name" value="WD_REPEATS_2"/>
    <property type="match status" value="5"/>
</dbReference>
<dbReference type="Gene3D" id="2.130.10.10">
    <property type="entry name" value="YVTN repeat-like/Quinoprotein amine dehydrogenase"/>
    <property type="match status" value="1"/>
</dbReference>
<dbReference type="CDD" id="cd00200">
    <property type="entry name" value="WD40"/>
    <property type="match status" value="1"/>
</dbReference>
<feature type="region of interest" description="Disordered" evidence="5">
    <location>
        <begin position="640"/>
        <end position="667"/>
    </location>
</feature>
<feature type="region of interest" description="Disordered" evidence="5">
    <location>
        <begin position="786"/>
        <end position="817"/>
    </location>
</feature>
<dbReference type="InterPro" id="IPR036047">
    <property type="entry name" value="F-box-like_dom_sf"/>
</dbReference>
<feature type="compositionally biased region" description="Pro residues" evidence="5">
    <location>
        <begin position="872"/>
        <end position="883"/>
    </location>
</feature>
<dbReference type="PROSITE" id="PS00678">
    <property type="entry name" value="WD_REPEATS_1"/>
    <property type="match status" value="2"/>
</dbReference>
<feature type="compositionally biased region" description="Low complexity" evidence="5">
    <location>
        <begin position="921"/>
        <end position="933"/>
    </location>
</feature>
<dbReference type="Proteomes" id="UP001175353">
    <property type="component" value="Unassembled WGS sequence"/>
</dbReference>
<gene>
    <name evidence="7" type="ORF">LTR91_021135</name>
</gene>
<protein>
    <recommendedName>
        <fullName evidence="6">F-box domain-containing protein</fullName>
    </recommendedName>
</protein>
<dbReference type="Gene3D" id="1.20.1280.50">
    <property type="match status" value="1"/>
</dbReference>